<dbReference type="OMA" id="TIEPHRE"/>
<reference evidence="3" key="1">
    <citation type="submission" date="2016-11" db="UniProtKB">
        <authorList>
            <consortium name="WormBaseParasite"/>
        </authorList>
    </citation>
    <scope>IDENTIFICATION</scope>
</reference>
<accession>A0A1I8BGZ0</accession>
<protein>
    <submittedName>
        <fullName evidence="3">Uncharacterized protein</fullName>
    </submittedName>
</protein>
<evidence type="ECO:0000313" key="2">
    <source>
        <dbReference type="Proteomes" id="UP000095281"/>
    </source>
</evidence>
<name>A0A1I8BGZ0_MELHA</name>
<dbReference type="WBParaSite" id="MhA1_Contig221.frz3.gene11">
    <property type="protein sequence ID" value="MhA1_Contig221.frz3.gene11"/>
    <property type="gene ID" value="MhA1_Contig221.frz3.gene11"/>
</dbReference>
<proteinExistence type="predicted"/>
<evidence type="ECO:0000256" key="1">
    <source>
        <dbReference type="SAM" id="MobiDB-lite"/>
    </source>
</evidence>
<dbReference type="Proteomes" id="UP000095281">
    <property type="component" value="Unplaced"/>
</dbReference>
<evidence type="ECO:0000313" key="3">
    <source>
        <dbReference type="WBParaSite" id="MhA1_Contig221.frz3.gene11"/>
    </source>
</evidence>
<organism evidence="2 3">
    <name type="scientific">Meloidogyne hapla</name>
    <name type="common">Root-knot nematode worm</name>
    <dbReference type="NCBI Taxonomy" id="6305"/>
    <lineage>
        <taxon>Eukaryota</taxon>
        <taxon>Metazoa</taxon>
        <taxon>Ecdysozoa</taxon>
        <taxon>Nematoda</taxon>
        <taxon>Chromadorea</taxon>
        <taxon>Rhabditida</taxon>
        <taxon>Tylenchina</taxon>
        <taxon>Tylenchomorpha</taxon>
        <taxon>Tylenchoidea</taxon>
        <taxon>Meloidogynidae</taxon>
        <taxon>Meloidogyninae</taxon>
        <taxon>Meloidogyne</taxon>
    </lineage>
</organism>
<feature type="region of interest" description="Disordered" evidence="1">
    <location>
        <begin position="145"/>
        <end position="169"/>
    </location>
</feature>
<dbReference type="AlphaFoldDB" id="A0A1I8BGZ0"/>
<keyword evidence="2" id="KW-1185">Reference proteome</keyword>
<sequence>MPRTIEHKIKLIGSTTPSTNISEYGSIERQKNLSNFDNKISQSKGTGSHVGSANIKADEISYGTESFERRLHYSPNEIEREQFSCRKFGERCCLGGDGDSKVKFQDNYKTTAEAIHPINHKYDNSDPFTHPMHKDEEWDVFEGDDDISIKNGTKGSERGLPRQSPSKQLENKPIKIKNSKNEKTSKFIQNNPKNNQFYQNNYFPNNIQSPPTMKRVIKKSRLVSIYDGRPMSDFVETVHYEPVENNYC</sequence>